<comment type="similarity">
    <text evidence="2">Belongs to the peptidase M13 family.</text>
</comment>
<accession>A0ABS0DE48</accession>
<keyword evidence="6" id="KW-0862">Zinc</keyword>
<dbReference type="CDD" id="cd08662">
    <property type="entry name" value="M13"/>
    <property type="match status" value="1"/>
</dbReference>
<dbReference type="Pfam" id="PF05649">
    <property type="entry name" value="Peptidase_M13_N"/>
    <property type="match status" value="1"/>
</dbReference>
<dbReference type="InterPro" id="IPR018497">
    <property type="entry name" value="Peptidase_M13_C"/>
</dbReference>
<evidence type="ECO:0000256" key="1">
    <source>
        <dbReference type="ARBA" id="ARBA00001947"/>
    </source>
</evidence>
<evidence type="ECO:0000256" key="3">
    <source>
        <dbReference type="ARBA" id="ARBA00022670"/>
    </source>
</evidence>
<protein>
    <submittedName>
        <fullName evidence="11">M13 family metallopeptidase</fullName>
    </submittedName>
</protein>
<reference evidence="11 12" key="1">
    <citation type="submission" date="2020-10" db="EMBL/GenBank/DDBJ databases">
        <title>Identification of Nocardia species via Next-generation sequencing and recognition of intraspecies genetic diversity.</title>
        <authorList>
            <person name="Li P."/>
            <person name="Li P."/>
            <person name="Lu B."/>
        </authorList>
    </citation>
    <scope>NUCLEOTIDE SEQUENCE [LARGE SCALE GENOMIC DNA]</scope>
    <source>
        <strain evidence="11 12">BJ06-0143</strain>
    </source>
</reference>
<evidence type="ECO:0000256" key="5">
    <source>
        <dbReference type="ARBA" id="ARBA00022801"/>
    </source>
</evidence>
<evidence type="ECO:0000259" key="10">
    <source>
        <dbReference type="Pfam" id="PF05649"/>
    </source>
</evidence>
<evidence type="ECO:0000256" key="7">
    <source>
        <dbReference type="ARBA" id="ARBA00023049"/>
    </source>
</evidence>
<feature type="region of interest" description="Disordered" evidence="8">
    <location>
        <begin position="1"/>
        <end position="33"/>
    </location>
</feature>
<proteinExistence type="inferred from homology"/>
<dbReference type="Gene3D" id="3.40.390.10">
    <property type="entry name" value="Collagenase (Catalytic Domain)"/>
    <property type="match status" value="1"/>
</dbReference>
<dbReference type="InterPro" id="IPR024079">
    <property type="entry name" value="MetalloPept_cat_dom_sf"/>
</dbReference>
<name>A0ABS0DE48_9NOCA</name>
<feature type="compositionally biased region" description="Basic residues" evidence="8">
    <location>
        <begin position="1"/>
        <end position="14"/>
    </location>
</feature>
<dbReference type="SUPFAM" id="SSF55486">
    <property type="entry name" value="Metalloproteases ('zincins'), catalytic domain"/>
    <property type="match status" value="1"/>
</dbReference>
<keyword evidence="5" id="KW-0378">Hydrolase</keyword>
<dbReference type="Pfam" id="PF01431">
    <property type="entry name" value="Peptidase_M13"/>
    <property type="match status" value="1"/>
</dbReference>
<keyword evidence="4" id="KW-0479">Metal-binding</keyword>
<evidence type="ECO:0000256" key="2">
    <source>
        <dbReference type="ARBA" id="ARBA00007357"/>
    </source>
</evidence>
<dbReference type="PROSITE" id="PS51885">
    <property type="entry name" value="NEPRILYSIN"/>
    <property type="match status" value="1"/>
</dbReference>
<keyword evidence="7" id="KW-0482">Metalloprotease</keyword>
<feature type="domain" description="Peptidase M13 C-terminal" evidence="9">
    <location>
        <begin position="524"/>
        <end position="728"/>
    </location>
</feature>
<evidence type="ECO:0000256" key="4">
    <source>
        <dbReference type="ARBA" id="ARBA00022723"/>
    </source>
</evidence>
<dbReference type="InterPro" id="IPR042089">
    <property type="entry name" value="Peptidase_M13_dom_2"/>
</dbReference>
<dbReference type="PRINTS" id="PR00786">
    <property type="entry name" value="NEPRILYSIN"/>
</dbReference>
<keyword evidence="3" id="KW-0645">Protease</keyword>
<evidence type="ECO:0000256" key="6">
    <source>
        <dbReference type="ARBA" id="ARBA00022833"/>
    </source>
</evidence>
<sequence>MGRLPRRGRRRRIRPGSAAGLSPLPRALAPGDPGRTDTAIGILDCVTSELISPSGIDLSHLDQAVRVQDDLFAHVNGKWLAEHEIPADRAVDGAFRDLYDQAELDVQAIIARCADGAYTTSGSTAGGNGGAANGTADARRIGDLYRSFMDTETVAAAGLSPIAGELAALRELADRSAFAALLGRWHRTGVSGAVGFYIDSDAKNSSRYLIQMYQSGLGLPDESYYRQDEYAEIRTAYIAHIERMFALAAADPRVGALLPPDLGTVGQRIFGIERALAAGHWDVVRRRDAELSYNLTTFEALRTEHPEFDWAAWTSALAEGVDRTGPELFAEVVVRQPDYLGVFARLWAETDLADWQAWAAWRLLHARAPYLTDDIVAENFDFYGRTLTGATENRERWKRGVSLVQELLGEAVGKLYVAEHFPPEAKAKMQEMVANLTEAYRRNITELAWMSPQTRQAALAKLEKFTPKIGYPDRWRDYSGLRIDPMDLLGNYRNGCAFEHDRELRKLGGPVDRDEWFMTPQTVNAYYNPGMNEIVFPAAILQPPFFDMNADDAANYGGIGAVIGHEIGHGFDDQGAKYDGDGNMIDWWTDADRAEFGKRTRALIEQYDVLSPKDLGEEHTVNGEFTIGENIGDLGGLSIALQAYEIALAAEQAPVIDGLTGLQRVFFGWAQVWRTKAREEEAIRRLAVDPHSPPEFRCNAVVRNIDVFHEAFGVEPGDALYLDPAERVRIW</sequence>
<evidence type="ECO:0000259" key="9">
    <source>
        <dbReference type="Pfam" id="PF01431"/>
    </source>
</evidence>
<dbReference type="Gene3D" id="1.10.1380.10">
    <property type="entry name" value="Neutral endopeptidase , domain2"/>
    <property type="match status" value="1"/>
</dbReference>
<comment type="caution">
    <text evidence="11">The sequence shown here is derived from an EMBL/GenBank/DDBJ whole genome shotgun (WGS) entry which is preliminary data.</text>
</comment>
<evidence type="ECO:0000313" key="11">
    <source>
        <dbReference type="EMBL" id="MBF6356739.1"/>
    </source>
</evidence>
<evidence type="ECO:0000256" key="8">
    <source>
        <dbReference type="SAM" id="MobiDB-lite"/>
    </source>
</evidence>
<dbReference type="EMBL" id="JADLQN010000003">
    <property type="protein sequence ID" value="MBF6356739.1"/>
    <property type="molecule type" value="Genomic_DNA"/>
</dbReference>
<comment type="cofactor">
    <cofactor evidence="1">
        <name>Zn(2+)</name>
        <dbReference type="ChEBI" id="CHEBI:29105"/>
    </cofactor>
</comment>
<organism evidence="11 12">
    <name type="scientific">Nocardia higoensis</name>
    <dbReference type="NCBI Taxonomy" id="228599"/>
    <lineage>
        <taxon>Bacteria</taxon>
        <taxon>Bacillati</taxon>
        <taxon>Actinomycetota</taxon>
        <taxon>Actinomycetes</taxon>
        <taxon>Mycobacteriales</taxon>
        <taxon>Nocardiaceae</taxon>
        <taxon>Nocardia</taxon>
    </lineage>
</organism>
<dbReference type="InterPro" id="IPR000718">
    <property type="entry name" value="Peptidase_M13"/>
</dbReference>
<dbReference type="PANTHER" id="PTHR11733:SF167">
    <property type="entry name" value="FI17812P1-RELATED"/>
    <property type="match status" value="1"/>
</dbReference>
<dbReference type="Proteomes" id="UP000707731">
    <property type="component" value="Unassembled WGS sequence"/>
</dbReference>
<dbReference type="InterPro" id="IPR008753">
    <property type="entry name" value="Peptidase_M13_N"/>
</dbReference>
<keyword evidence="12" id="KW-1185">Reference proteome</keyword>
<gene>
    <name evidence="11" type="ORF">IU449_19675</name>
</gene>
<feature type="domain" description="Peptidase M13 N-terminal" evidence="10">
    <location>
        <begin position="68"/>
        <end position="472"/>
    </location>
</feature>
<dbReference type="PANTHER" id="PTHR11733">
    <property type="entry name" value="ZINC METALLOPROTEASE FAMILY M13 NEPRILYSIN-RELATED"/>
    <property type="match status" value="1"/>
</dbReference>
<evidence type="ECO:0000313" key="12">
    <source>
        <dbReference type="Proteomes" id="UP000707731"/>
    </source>
</evidence>